<gene>
    <name evidence="1" type="ORF">CYK00_04685</name>
</gene>
<name>A0A2I1XD33_NEISI</name>
<dbReference type="EMBL" id="PKJO01000004">
    <property type="protein sequence ID" value="PLA40528.1"/>
    <property type="molecule type" value="Genomic_DNA"/>
</dbReference>
<organism evidence="1 2">
    <name type="scientific">Neisseria sicca</name>
    <dbReference type="NCBI Taxonomy" id="490"/>
    <lineage>
        <taxon>Bacteria</taxon>
        <taxon>Pseudomonadati</taxon>
        <taxon>Pseudomonadota</taxon>
        <taxon>Betaproteobacteria</taxon>
        <taxon>Neisseriales</taxon>
        <taxon>Neisseriaceae</taxon>
        <taxon>Neisseria</taxon>
    </lineage>
</organism>
<protein>
    <submittedName>
        <fullName evidence="1">Superoxide dismutase</fullName>
    </submittedName>
</protein>
<dbReference type="Proteomes" id="UP000234767">
    <property type="component" value="Unassembled WGS sequence"/>
</dbReference>
<proteinExistence type="predicted"/>
<evidence type="ECO:0000313" key="2">
    <source>
        <dbReference type="Proteomes" id="UP000234767"/>
    </source>
</evidence>
<sequence>MDIHFGIYLVGKAHATRCSNSNLSLPPSGGGRLGWGWLLRFR</sequence>
<evidence type="ECO:0000313" key="1">
    <source>
        <dbReference type="EMBL" id="PLA40528.1"/>
    </source>
</evidence>
<dbReference type="AlphaFoldDB" id="A0A2I1XD33"/>
<comment type="caution">
    <text evidence="1">The sequence shown here is derived from an EMBL/GenBank/DDBJ whole genome shotgun (WGS) entry which is preliminary data.</text>
</comment>
<accession>A0A2I1XD33</accession>
<reference evidence="1 2" key="1">
    <citation type="submission" date="2017-12" db="EMBL/GenBank/DDBJ databases">
        <title>Phylogenetic diversity of female urinary microbiome.</title>
        <authorList>
            <person name="Thomas-White K."/>
            <person name="Wolfe A.J."/>
        </authorList>
    </citation>
    <scope>NUCLEOTIDE SEQUENCE [LARGE SCALE GENOMIC DNA]</scope>
    <source>
        <strain evidence="1 2">UMB0321</strain>
    </source>
</reference>